<dbReference type="EMBL" id="DVMO01000041">
    <property type="protein sequence ID" value="HIU27246.1"/>
    <property type="molecule type" value="Genomic_DNA"/>
</dbReference>
<dbReference type="Proteomes" id="UP000824091">
    <property type="component" value="Unassembled WGS sequence"/>
</dbReference>
<proteinExistence type="predicted"/>
<comment type="caution">
    <text evidence="1">The sequence shown here is derived from an EMBL/GenBank/DDBJ whole genome shotgun (WGS) entry which is preliminary data.</text>
</comment>
<evidence type="ECO:0000313" key="1">
    <source>
        <dbReference type="EMBL" id="HIU27246.1"/>
    </source>
</evidence>
<keyword evidence="1" id="KW-0808">Transferase</keyword>
<sequence length="201" mass="23401">MRKIITIGREFGSGGRELGRRLSEDLGFAYYDQEIISEIAKRTSMSEQYVQSIVESKPSFSFPIHVSSSFYQMSDPMYDHAMAVYQKQTLIIEEMAARSNCIIVGRCADYILRDRHPLRIFVYADMESKLRRCREKAPEDERLTDKELRQKILDIDKIRAKYYEFYTGEPWGNKLNFDMCLNTTNVSIKELAAAVAKLYES</sequence>
<protein>
    <submittedName>
        <fullName evidence="1">Cytidylate kinase-like family protein</fullName>
    </submittedName>
</protein>
<reference evidence="1" key="2">
    <citation type="journal article" date="2021" name="PeerJ">
        <title>Extensive microbial diversity within the chicken gut microbiome revealed by metagenomics and culture.</title>
        <authorList>
            <person name="Gilroy R."/>
            <person name="Ravi A."/>
            <person name="Getino M."/>
            <person name="Pursley I."/>
            <person name="Horton D.L."/>
            <person name="Alikhan N.F."/>
            <person name="Baker D."/>
            <person name="Gharbi K."/>
            <person name="Hall N."/>
            <person name="Watson M."/>
            <person name="Adriaenssens E.M."/>
            <person name="Foster-Nyarko E."/>
            <person name="Jarju S."/>
            <person name="Secka A."/>
            <person name="Antonio M."/>
            <person name="Oren A."/>
            <person name="Chaudhuri R.R."/>
            <person name="La Ragione R."/>
            <person name="Hildebrand F."/>
            <person name="Pallen M.J."/>
        </authorList>
    </citation>
    <scope>NUCLEOTIDE SEQUENCE</scope>
    <source>
        <strain evidence="1">11300</strain>
    </source>
</reference>
<dbReference type="InterPro" id="IPR027417">
    <property type="entry name" value="P-loop_NTPase"/>
</dbReference>
<evidence type="ECO:0000313" key="2">
    <source>
        <dbReference type="Proteomes" id="UP000824091"/>
    </source>
</evidence>
<dbReference type="Pfam" id="PF13189">
    <property type="entry name" value="Cytidylate_kin2"/>
    <property type="match status" value="1"/>
</dbReference>
<gene>
    <name evidence="1" type="ORF">IAD16_02545</name>
</gene>
<dbReference type="Gene3D" id="3.40.50.300">
    <property type="entry name" value="P-loop containing nucleotide triphosphate hydrolases"/>
    <property type="match status" value="1"/>
</dbReference>
<dbReference type="SUPFAM" id="SSF52540">
    <property type="entry name" value="P-loop containing nucleoside triphosphate hydrolases"/>
    <property type="match status" value="1"/>
</dbReference>
<organism evidence="1 2">
    <name type="scientific">Candidatus Fimisoma avicola</name>
    <dbReference type="NCBI Taxonomy" id="2840826"/>
    <lineage>
        <taxon>Bacteria</taxon>
        <taxon>Bacillati</taxon>
        <taxon>Bacillota</taxon>
        <taxon>Clostridia</taxon>
        <taxon>Eubacteriales</taxon>
        <taxon>Candidatus Fimisoma</taxon>
    </lineage>
</organism>
<reference evidence="1" key="1">
    <citation type="submission" date="2020-10" db="EMBL/GenBank/DDBJ databases">
        <authorList>
            <person name="Gilroy R."/>
        </authorList>
    </citation>
    <scope>NUCLEOTIDE SEQUENCE</scope>
    <source>
        <strain evidence="1">11300</strain>
    </source>
</reference>
<dbReference type="GO" id="GO:0016301">
    <property type="term" value="F:kinase activity"/>
    <property type="evidence" value="ECO:0007669"/>
    <property type="project" value="UniProtKB-KW"/>
</dbReference>
<name>A0A9D1L7X3_9FIRM</name>
<accession>A0A9D1L7X3</accession>
<keyword evidence="1" id="KW-0418">Kinase</keyword>
<dbReference type="AlphaFoldDB" id="A0A9D1L7X3"/>